<protein>
    <submittedName>
        <fullName evidence="1">Uncharacterized protein</fullName>
    </submittedName>
</protein>
<name>A0A8S5SHU4_9VIRU</name>
<reference evidence="1" key="1">
    <citation type="journal article" date="2021" name="Proc. Natl. Acad. Sci. U.S.A.">
        <title>A Catalog of Tens of Thousands of Viruses from Human Metagenomes Reveals Hidden Associations with Chronic Diseases.</title>
        <authorList>
            <person name="Tisza M.J."/>
            <person name="Buck C.B."/>
        </authorList>
    </citation>
    <scope>NUCLEOTIDE SEQUENCE</scope>
    <source>
        <strain evidence="1">CtqZP6</strain>
    </source>
</reference>
<sequence>MGCDCMVELKDDYDIELVQGDYGSFLYNITDQNDEPLDNVESVIFTCSRLKTQIELLSISRSQFALTLDSSLTSGFSACTCTYDITVKFKTAQTPITVIHNGGLTILKKENKLNGSG</sequence>
<dbReference type="EMBL" id="BK032598">
    <property type="protein sequence ID" value="DAF50585.1"/>
    <property type="molecule type" value="Genomic_DNA"/>
</dbReference>
<proteinExistence type="predicted"/>
<organism evidence="1">
    <name type="scientific">Phage sp. ctqZP6</name>
    <dbReference type="NCBI Taxonomy" id="2828010"/>
    <lineage>
        <taxon>Viruses</taxon>
    </lineage>
</organism>
<evidence type="ECO:0000313" key="1">
    <source>
        <dbReference type="EMBL" id="DAF50585.1"/>
    </source>
</evidence>
<accession>A0A8S5SHU4</accession>